<dbReference type="EMBL" id="SFCI01000091">
    <property type="protein sequence ID" value="TFY82636.1"/>
    <property type="molecule type" value="Genomic_DNA"/>
</dbReference>
<dbReference type="Proteomes" id="UP000298061">
    <property type="component" value="Unassembled WGS sequence"/>
</dbReference>
<sequence>MQLDFMDQLVQNWRPSSPNCMSVPKNWTVPEPGYIDSPSRVDVAEANLSRWFDYLKEYTHLLSDAEVLDRCLSSADSWAPDFSLSSPERWIRPYRKDLQGNIESRFLINPWRSAMLFIEILAYRGGVDFSADNAIAAAFTDIPGCWLERRPRDDRHFNMGHNAADSMAEFTLVFDPLRSSDLKNPDVCLRISLLHPALLVGIKGSAQWGDERSYSHLHPDGGYDDVAESSSTSSQTAKTLTDIRQDLSQVVRSSLDSHVLNWLLAHTDHSLESLPPWRMVFGIIYDAEYVRVVAVVAHIPYVNAESTRGPPSLAYLSYLMDEIPYPAPQETVTVQFMLDRTYWPASIQLSEFLQEADDRPGIVPSGLAFNDPSDHIDFSTSYGSLYDTYMEALRQATGWDSWSSSSGDVSWVGLQMRGSSPTSKTIADVEHWLQVHPETWDDVTEVVL</sequence>
<organism evidence="1 2">
    <name type="scientific">Hericium alpestre</name>
    <dbReference type="NCBI Taxonomy" id="135208"/>
    <lineage>
        <taxon>Eukaryota</taxon>
        <taxon>Fungi</taxon>
        <taxon>Dikarya</taxon>
        <taxon>Basidiomycota</taxon>
        <taxon>Agaricomycotina</taxon>
        <taxon>Agaricomycetes</taxon>
        <taxon>Russulales</taxon>
        <taxon>Hericiaceae</taxon>
        <taxon>Hericium</taxon>
    </lineage>
</organism>
<comment type="caution">
    <text evidence="1">The sequence shown here is derived from an EMBL/GenBank/DDBJ whole genome shotgun (WGS) entry which is preliminary data.</text>
</comment>
<dbReference type="OrthoDB" id="2803005at2759"/>
<accession>A0A4Z0A6G5</accession>
<keyword evidence="2" id="KW-1185">Reference proteome</keyword>
<proteinExistence type="predicted"/>
<dbReference type="AlphaFoldDB" id="A0A4Z0A6G5"/>
<evidence type="ECO:0000313" key="2">
    <source>
        <dbReference type="Proteomes" id="UP000298061"/>
    </source>
</evidence>
<protein>
    <submittedName>
        <fullName evidence="1">Uncharacterized protein</fullName>
    </submittedName>
</protein>
<evidence type="ECO:0000313" key="1">
    <source>
        <dbReference type="EMBL" id="TFY82636.1"/>
    </source>
</evidence>
<reference evidence="1 2" key="1">
    <citation type="submission" date="2019-02" db="EMBL/GenBank/DDBJ databases">
        <title>Genome sequencing of the rare red list fungi Hericium alpestre (H. flagellum).</title>
        <authorList>
            <person name="Buettner E."/>
            <person name="Kellner H."/>
        </authorList>
    </citation>
    <scope>NUCLEOTIDE SEQUENCE [LARGE SCALE GENOMIC DNA]</scope>
    <source>
        <strain evidence="1 2">DSM 108284</strain>
    </source>
</reference>
<name>A0A4Z0A6G5_9AGAM</name>
<gene>
    <name evidence="1" type="ORF">EWM64_g1379</name>
</gene>
<dbReference type="STRING" id="135208.A0A4Z0A6G5"/>